<organism evidence="1 2">
    <name type="scientific">Diphasiastrum complanatum</name>
    <name type="common">Issler's clubmoss</name>
    <name type="synonym">Lycopodium complanatum</name>
    <dbReference type="NCBI Taxonomy" id="34168"/>
    <lineage>
        <taxon>Eukaryota</taxon>
        <taxon>Viridiplantae</taxon>
        <taxon>Streptophyta</taxon>
        <taxon>Embryophyta</taxon>
        <taxon>Tracheophyta</taxon>
        <taxon>Lycopodiopsida</taxon>
        <taxon>Lycopodiales</taxon>
        <taxon>Lycopodiaceae</taxon>
        <taxon>Lycopodioideae</taxon>
        <taxon>Diphasiastrum</taxon>
    </lineage>
</organism>
<protein>
    <submittedName>
        <fullName evidence="1">Uncharacterized protein</fullName>
    </submittedName>
</protein>
<sequence>MGNSTSRGLCCFVLKSDHTGGVRFSEPLDEGLGHSFCYVRPPFQSSSSFNSLSNTTDTTFSHPSDEFPPLLHSDTILNPKQVYDLQNPPTNHIDKIKNLPEKSFKSISGASVSANTSNPRSLSSNERFNSFPIIPFDRAAAFESTSSFSALPLQPVPRGVLYSGPMSGHLSMSGPLEGVAMSGSLERGFMSGPLERGFMSGPLERGNLSDSLDQADRSLFSASLGIPYSGYIGRRNKSLSRLVKSLSKPVKRALHKTLSSVLFIGKLPAGIPPKRLNQPEDGAEEQSSEEMGYGSAEAVDAREGSNLQWAQATAGEDRVHIVLSEEHGWMFVGIYDGFNGPDAPDFLMSNLYSAIDREVQGLLWDRKDSSEASGNGSNRQPKAANKRRTNKKRVSAHEIIGILDSWGTEYIAADGERGGNEEATKVDISKKIQVRDGQSYSVENVSDRNNFAQCVSLTQGGYEIESNNRQIDATEFPVHGSKEGHDQELADNKTDIKLERSDLAEELRKTSRELPNRQRTPIRELLQWRYNRDLDTSEADESNARKGAELPKRDRNRSVDHHAVLKALSRALRATEDAYLEMADKAVADNPELALVGSCVLVMLMKDEDVYIMNVGDSRALLAQQASTDTFDLLYTGKLQLNGYKEDHEWIIARDSMLRMELERIIEETPMELEALEQSYDPTEMAPPATSSTLDTLQLTSDHSTNIEQEVLKLMMEHPDDDALIFNDRVKGRLKVTRAFGAGFLKKPKWNNALLEMFRIDYVGTAPYISCTPALYHHKLGPQDRFLVLSSDGLYQYLTNEEVTSHVEWFMEKFPEGDPAQYLIEELLFRAAKKAGMDFHELLEIPQGDRRKYHDDVSVMVISLEGRVWRSSS</sequence>
<reference evidence="2" key="1">
    <citation type="journal article" date="2024" name="Proc. Natl. Acad. Sci. U.S.A.">
        <title>Extraordinary preservation of gene collinearity over three hundred million years revealed in homosporous lycophytes.</title>
        <authorList>
            <person name="Li C."/>
            <person name="Wickell D."/>
            <person name="Kuo L.Y."/>
            <person name="Chen X."/>
            <person name="Nie B."/>
            <person name="Liao X."/>
            <person name="Peng D."/>
            <person name="Ji J."/>
            <person name="Jenkins J."/>
            <person name="Williams M."/>
            <person name="Shu S."/>
            <person name="Plott C."/>
            <person name="Barry K."/>
            <person name="Rajasekar S."/>
            <person name="Grimwood J."/>
            <person name="Han X."/>
            <person name="Sun S."/>
            <person name="Hou Z."/>
            <person name="He W."/>
            <person name="Dai G."/>
            <person name="Sun C."/>
            <person name="Schmutz J."/>
            <person name="Leebens-Mack J.H."/>
            <person name="Li F.W."/>
            <person name="Wang L."/>
        </authorList>
    </citation>
    <scope>NUCLEOTIDE SEQUENCE [LARGE SCALE GENOMIC DNA]</scope>
    <source>
        <strain evidence="2">cv. PW_Plant_1</strain>
    </source>
</reference>
<dbReference type="EMBL" id="CM055104">
    <property type="protein sequence ID" value="KAJ7533311.1"/>
    <property type="molecule type" value="Genomic_DNA"/>
</dbReference>
<keyword evidence="2" id="KW-1185">Reference proteome</keyword>
<accession>A0ACC2BU89</accession>
<name>A0ACC2BU89_DIPCM</name>
<dbReference type="Proteomes" id="UP001162992">
    <property type="component" value="Chromosome 13"/>
</dbReference>
<proteinExistence type="predicted"/>
<comment type="caution">
    <text evidence="1">The sequence shown here is derived from an EMBL/GenBank/DDBJ whole genome shotgun (WGS) entry which is preliminary data.</text>
</comment>
<evidence type="ECO:0000313" key="1">
    <source>
        <dbReference type="EMBL" id="KAJ7533311.1"/>
    </source>
</evidence>
<evidence type="ECO:0000313" key="2">
    <source>
        <dbReference type="Proteomes" id="UP001162992"/>
    </source>
</evidence>
<gene>
    <name evidence="1" type="ORF">O6H91_13G042700</name>
</gene>